<dbReference type="Proteomes" id="UP001225605">
    <property type="component" value="Unassembled WGS sequence"/>
</dbReference>
<gene>
    <name evidence="2" type="ORF">CKY47_32865</name>
</gene>
<proteinExistence type="predicted"/>
<comment type="caution">
    <text evidence="2">The sequence shown here is derived from an EMBL/GenBank/DDBJ whole genome shotgun (WGS) entry which is preliminary data.</text>
</comment>
<keyword evidence="3" id="KW-1185">Reference proteome</keyword>
<organism evidence="2 3">
    <name type="scientific">Saccharothrix yanglingensis</name>
    <dbReference type="NCBI Taxonomy" id="659496"/>
    <lineage>
        <taxon>Bacteria</taxon>
        <taxon>Bacillati</taxon>
        <taxon>Actinomycetota</taxon>
        <taxon>Actinomycetes</taxon>
        <taxon>Pseudonocardiales</taxon>
        <taxon>Pseudonocardiaceae</taxon>
        <taxon>Saccharothrix</taxon>
    </lineage>
</organism>
<dbReference type="Gene3D" id="1.10.10.10">
    <property type="entry name" value="Winged helix-like DNA-binding domain superfamily/Winged helix DNA-binding domain"/>
    <property type="match status" value="1"/>
</dbReference>
<feature type="region of interest" description="Disordered" evidence="1">
    <location>
        <begin position="68"/>
        <end position="101"/>
    </location>
</feature>
<evidence type="ECO:0000313" key="2">
    <source>
        <dbReference type="EMBL" id="MDQ2588667.1"/>
    </source>
</evidence>
<evidence type="ECO:0008006" key="4">
    <source>
        <dbReference type="Google" id="ProtNLM"/>
    </source>
</evidence>
<accession>A0ABU0X951</accession>
<feature type="compositionally biased region" description="Low complexity" evidence="1">
    <location>
        <begin position="79"/>
        <end position="93"/>
    </location>
</feature>
<evidence type="ECO:0000313" key="3">
    <source>
        <dbReference type="Proteomes" id="UP001225605"/>
    </source>
</evidence>
<protein>
    <recommendedName>
        <fullName evidence="4">MarR family transcriptional regulator</fullName>
    </recommendedName>
</protein>
<feature type="compositionally biased region" description="Basic and acidic residues" evidence="1">
    <location>
        <begin position="68"/>
        <end position="77"/>
    </location>
</feature>
<reference evidence="2 3" key="1">
    <citation type="submission" date="2017-06" db="EMBL/GenBank/DDBJ databases">
        <title>Cultured bacterium strain Saccharothrix yanglingensis Hhs.015.</title>
        <authorList>
            <person name="Xia Y."/>
        </authorList>
    </citation>
    <scope>NUCLEOTIDE SEQUENCE [LARGE SCALE GENOMIC DNA]</scope>
    <source>
        <strain evidence="2 3">Hhs.015</strain>
    </source>
</reference>
<dbReference type="SUPFAM" id="SSF52980">
    <property type="entry name" value="Restriction endonuclease-like"/>
    <property type="match status" value="1"/>
</dbReference>
<sequence>MWRGYPMMSGVKLPDRVLALLADHPGGLSYAEVAGALHVVHQQVDQCCRALAANGRIVRDDAAKPIRNRLPDDRRVLDAPAPSTPAVTPTPAGTDRDEASTQSRVAAWLAAEGWNPRRIADTASREHGTDVVAERGGMLLHVEVKGYPSTSYADLRRAHETKPTHPATQARQWFAGAVVKVLQLRREHGEDRVAVALPDVRTYRALLRSIDTTLVAMRLSVFLVDDGGSVNGGSVEAWWNPA</sequence>
<name>A0ABU0X951_9PSEU</name>
<dbReference type="EMBL" id="NSDM01000020">
    <property type="protein sequence ID" value="MDQ2588667.1"/>
    <property type="molecule type" value="Genomic_DNA"/>
</dbReference>
<evidence type="ECO:0000256" key="1">
    <source>
        <dbReference type="SAM" id="MobiDB-lite"/>
    </source>
</evidence>
<dbReference type="InterPro" id="IPR036388">
    <property type="entry name" value="WH-like_DNA-bd_sf"/>
</dbReference>
<dbReference type="InterPro" id="IPR011335">
    <property type="entry name" value="Restrct_endonuc-II-like"/>
</dbReference>